<dbReference type="InterPro" id="IPR001958">
    <property type="entry name" value="Tet-R_TetA/multi-R_MdtG-like"/>
</dbReference>
<feature type="transmembrane region" description="Helical" evidence="5">
    <location>
        <begin position="143"/>
        <end position="167"/>
    </location>
</feature>
<dbReference type="InterPro" id="IPR020846">
    <property type="entry name" value="MFS_dom"/>
</dbReference>
<sequence length="468" mass="48943">MHRKHSGSWSELLWGRNGLRSLALAGGVALHAVNVYIVTTILPSVVQDIGGLEYYAWNTTLFVVASILGSALSPKAMDFFGLRRSFLVTIAIFVCGTMVCAVAPTMPWMLVGRTIQGLGGGLLLGLCYSAVRVMFEERLWSRAMVLVSSMWGIATLAGPAIGGIFAQTGHWRWAFWAVLPLAAGLALLVFTQVGPAMASGGARVRAPLGKISLLALSVLLVSVASLSEFWVWNLAGIVAGVGMTAFIAYADKHADTRLFPTGSYSPRTALGSLYACICLLSIGVTTEIYIPYFLQLIHGKSPLVAGYWAALMSAGWTAGSFISSGRSDRMVNRLILAGPLVSTAALLMLAGLMPLLALSQDGGGAYWLIVPLLGVGLGVGLCWPNLLTRVFRSAPKGQENIASAAITTLQLYAMAMGAALAGMVANSAGFTEPGGVPGARHAALALFAVFACAPALAALLSGPARRAV</sequence>
<dbReference type="Gene3D" id="1.20.1720.10">
    <property type="entry name" value="Multidrug resistance protein D"/>
    <property type="match status" value="1"/>
</dbReference>
<organism evidence="7 8">
    <name type="scientific">Pollutimonas thiosulfatoxidans</name>
    <dbReference type="NCBI Taxonomy" id="2028345"/>
    <lineage>
        <taxon>Bacteria</taxon>
        <taxon>Pseudomonadati</taxon>
        <taxon>Pseudomonadota</taxon>
        <taxon>Betaproteobacteria</taxon>
        <taxon>Burkholderiales</taxon>
        <taxon>Alcaligenaceae</taxon>
        <taxon>Pollutimonas</taxon>
    </lineage>
</organism>
<name>A0A410GFR3_9BURK</name>
<dbReference type="SUPFAM" id="SSF103473">
    <property type="entry name" value="MFS general substrate transporter"/>
    <property type="match status" value="1"/>
</dbReference>
<dbReference type="PROSITE" id="PS50850">
    <property type="entry name" value="MFS"/>
    <property type="match status" value="1"/>
</dbReference>
<feature type="transmembrane region" description="Helical" evidence="5">
    <location>
        <begin position="54"/>
        <end position="73"/>
    </location>
</feature>
<feature type="transmembrane region" description="Helical" evidence="5">
    <location>
        <begin position="364"/>
        <end position="388"/>
    </location>
</feature>
<dbReference type="PANTHER" id="PTHR23501:SF154">
    <property type="entry name" value="MULTIDRUG-EFFLUX TRANSPORTER RV1634-RELATED"/>
    <property type="match status" value="1"/>
</dbReference>
<evidence type="ECO:0000256" key="1">
    <source>
        <dbReference type="ARBA" id="ARBA00004141"/>
    </source>
</evidence>
<dbReference type="PANTHER" id="PTHR23501">
    <property type="entry name" value="MAJOR FACILITATOR SUPERFAMILY"/>
    <property type="match status" value="1"/>
</dbReference>
<evidence type="ECO:0000256" key="4">
    <source>
        <dbReference type="ARBA" id="ARBA00023136"/>
    </source>
</evidence>
<feature type="transmembrane region" description="Helical" evidence="5">
    <location>
        <begin position="85"/>
        <end position="104"/>
    </location>
</feature>
<feature type="transmembrane region" description="Helical" evidence="5">
    <location>
        <begin position="206"/>
        <end position="224"/>
    </location>
</feature>
<evidence type="ECO:0000259" key="6">
    <source>
        <dbReference type="PROSITE" id="PS50850"/>
    </source>
</evidence>
<comment type="subcellular location">
    <subcellularLocation>
        <location evidence="1">Membrane</location>
        <topology evidence="1">Multi-pass membrane protein</topology>
    </subcellularLocation>
</comment>
<feature type="transmembrane region" description="Helical" evidence="5">
    <location>
        <begin position="271"/>
        <end position="292"/>
    </location>
</feature>
<evidence type="ECO:0000313" key="7">
    <source>
        <dbReference type="EMBL" id="QAA95109.1"/>
    </source>
</evidence>
<evidence type="ECO:0000256" key="2">
    <source>
        <dbReference type="ARBA" id="ARBA00022692"/>
    </source>
</evidence>
<keyword evidence="4 5" id="KW-0472">Membrane</keyword>
<keyword evidence="8" id="KW-1185">Reference proteome</keyword>
<dbReference type="AlphaFoldDB" id="A0A410GFR3"/>
<evidence type="ECO:0000256" key="5">
    <source>
        <dbReference type="SAM" id="Phobius"/>
    </source>
</evidence>
<keyword evidence="3 5" id="KW-1133">Transmembrane helix</keyword>
<feature type="transmembrane region" description="Helical" evidence="5">
    <location>
        <begin position="304"/>
        <end position="322"/>
    </location>
</feature>
<dbReference type="InterPro" id="IPR011701">
    <property type="entry name" value="MFS"/>
</dbReference>
<dbReference type="KEGG" id="pus:CKA81_15505"/>
<dbReference type="Pfam" id="PF07690">
    <property type="entry name" value="MFS_1"/>
    <property type="match status" value="1"/>
</dbReference>
<feature type="transmembrane region" description="Helical" evidence="5">
    <location>
        <begin position="173"/>
        <end position="194"/>
    </location>
</feature>
<dbReference type="RefSeq" id="WP_128356098.1">
    <property type="nucleotide sequence ID" value="NZ_CP022987.1"/>
</dbReference>
<dbReference type="OrthoDB" id="9807274at2"/>
<dbReference type="Proteomes" id="UP000283474">
    <property type="component" value="Chromosome"/>
</dbReference>
<dbReference type="GO" id="GO:0005886">
    <property type="term" value="C:plasma membrane"/>
    <property type="evidence" value="ECO:0007669"/>
    <property type="project" value="TreeGrafter"/>
</dbReference>
<feature type="transmembrane region" description="Helical" evidence="5">
    <location>
        <begin position="334"/>
        <end position="358"/>
    </location>
</feature>
<reference evidence="7 8" key="1">
    <citation type="submission" date="2017-08" db="EMBL/GenBank/DDBJ databases">
        <authorList>
            <person name="Park S.-J."/>
            <person name="Kim H."/>
        </authorList>
    </citation>
    <scope>NUCLEOTIDE SEQUENCE [LARGE SCALE GENOMIC DNA]</scope>
    <source>
        <strain evidence="8">ye3</strain>
    </source>
</reference>
<evidence type="ECO:0000313" key="8">
    <source>
        <dbReference type="Proteomes" id="UP000283474"/>
    </source>
</evidence>
<dbReference type="PRINTS" id="PR01035">
    <property type="entry name" value="TCRTETA"/>
</dbReference>
<accession>A0A410GFR3</accession>
<feature type="domain" description="Major facilitator superfamily (MFS) profile" evidence="6">
    <location>
        <begin position="20"/>
        <end position="466"/>
    </location>
</feature>
<feature type="transmembrane region" description="Helical" evidence="5">
    <location>
        <begin position="110"/>
        <end position="131"/>
    </location>
</feature>
<proteinExistence type="predicted"/>
<protein>
    <submittedName>
        <fullName evidence="7">MFS transporter</fullName>
    </submittedName>
</protein>
<dbReference type="GO" id="GO:0022857">
    <property type="term" value="F:transmembrane transporter activity"/>
    <property type="evidence" value="ECO:0007669"/>
    <property type="project" value="InterPro"/>
</dbReference>
<feature type="transmembrane region" description="Helical" evidence="5">
    <location>
        <begin position="409"/>
        <end position="430"/>
    </location>
</feature>
<gene>
    <name evidence="7" type="ORF">CKA81_15505</name>
</gene>
<dbReference type="InterPro" id="IPR036259">
    <property type="entry name" value="MFS_trans_sf"/>
</dbReference>
<feature type="transmembrane region" description="Helical" evidence="5">
    <location>
        <begin position="442"/>
        <end position="462"/>
    </location>
</feature>
<dbReference type="Gene3D" id="1.20.1250.20">
    <property type="entry name" value="MFS general substrate transporter like domains"/>
    <property type="match status" value="1"/>
</dbReference>
<evidence type="ECO:0000256" key="3">
    <source>
        <dbReference type="ARBA" id="ARBA00022989"/>
    </source>
</evidence>
<dbReference type="EMBL" id="CP022987">
    <property type="protein sequence ID" value="QAA95109.1"/>
    <property type="molecule type" value="Genomic_DNA"/>
</dbReference>
<feature type="transmembrane region" description="Helical" evidence="5">
    <location>
        <begin position="230"/>
        <end position="250"/>
    </location>
</feature>
<keyword evidence="2 5" id="KW-0812">Transmembrane</keyword>
<feature type="transmembrane region" description="Helical" evidence="5">
    <location>
        <begin position="21"/>
        <end position="42"/>
    </location>
</feature>